<evidence type="ECO:0000256" key="1">
    <source>
        <dbReference type="SAM" id="MobiDB-lite"/>
    </source>
</evidence>
<reference evidence="2 3" key="1">
    <citation type="submission" date="2017-04" db="EMBL/GenBank/DDBJ databases">
        <authorList>
            <person name="Afonso C.L."/>
            <person name="Miller P.J."/>
            <person name="Scott M.A."/>
            <person name="Spackman E."/>
            <person name="Goraichik I."/>
            <person name="Dimitrov K.M."/>
            <person name="Suarez D.L."/>
            <person name="Swayne D.E."/>
        </authorList>
    </citation>
    <scope>NUCLEOTIDE SEQUENCE [LARGE SCALE GENOMIC DNA]</scope>
    <source>
        <strain evidence="2 3">KR-140</strain>
    </source>
</reference>
<protein>
    <submittedName>
        <fullName evidence="2">Predicted metal-dependent peptidase</fullName>
    </submittedName>
</protein>
<name>A0A1W1UBF9_9DEIO</name>
<feature type="compositionally biased region" description="Basic and acidic residues" evidence="1">
    <location>
        <begin position="583"/>
        <end position="592"/>
    </location>
</feature>
<dbReference type="Proteomes" id="UP000192582">
    <property type="component" value="Unassembled WGS sequence"/>
</dbReference>
<organism evidence="2 3">
    <name type="scientific">Deinococcus hopiensis KR-140</name>
    <dbReference type="NCBI Taxonomy" id="695939"/>
    <lineage>
        <taxon>Bacteria</taxon>
        <taxon>Thermotogati</taxon>
        <taxon>Deinococcota</taxon>
        <taxon>Deinococci</taxon>
        <taxon>Deinococcales</taxon>
        <taxon>Deinococcaceae</taxon>
        <taxon>Deinococcus</taxon>
    </lineage>
</organism>
<gene>
    <name evidence="2" type="ORF">SAMN00790413_06497</name>
</gene>
<proteinExistence type="predicted"/>
<accession>A0A1W1UBF9</accession>
<dbReference type="AlphaFoldDB" id="A0A1W1UBF9"/>
<sequence>MYWRPRPLRQRTQGTPQAELTLELGPSRRVTVNWPEADRLIGNPRRGEEAVRPFLPAASPVLVSPCGWRCTPQAVWGRGEVDFLLPQPQAHLSAEALQSWQRHLTGQAAALTGSRTPLLRAAALLLAGALRERGHANLNAAVQTGDLQELLPRYSAALLGALEAVHPPPENLPKRPPVRPRLQDNLNALSRGDYQPTDVEPWGSMLWPWAWHPAFGLRHNFKKADPSQPVGLLHHLHAASSETFPWELPEVEQGLQRAATVRQVTLAERLVAQARYRHDEAQRQASVEAARTLQEQVVDHRRTQGIGKELAHTAALVEGVLRGEHLPGSEQVYRLVTQWLTSWAAVDQLLPELRHVRAGMRLVLDPREAARLDIRTAALRGEQVIVNLSRLGGEDAHGQDRVRILARMVVHRALGHAARGTGRNALPWSTACVMIAEAWFDELQMPPLSRDVDPAPTRDADLETLGSAEAVYAELLRRLEGGQLRERNLSGTRSRGLPDLIGDGEDAARGLTPAEEEAVRDQIARGLEEARYLRGLGLDLGGGLMRELRAVSARPVPWRPALLEWAQPHYPRPQRRPRWNKLARRESSDPRMPRPSFQGEDRSSVLLAVLIDASASMEDATLAEGLGAIENTCGVLGIGHLRLIACDTVATDHGLVRPWQLREAVTLTGGGGTDLQDGVDLLERLATVASPAHPPVDPRTPLLILTDGLLWAPAELGARPHAWLMPPGARLPFRTKAPTFTIRRD</sequence>
<dbReference type="STRING" id="695939.SAMN00790413_06497"/>
<dbReference type="PANTHER" id="PTHR38730:SF1">
    <property type="entry name" value="SLL7028 PROTEIN"/>
    <property type="match status" value="1"/>
</dbReference>
<dbReference type="EMBL" id="FWWU01000002">
    <property type="protein sequence ID" value="SMB78124.1"/>
    <property type="molecule type" value="Genomic_DNA"/>
</dbReference>
<evidence type="ECO:0000313" key="3">
    <source>
        <dbReference type="Proteomes" id="UP000192582"/>
    </source>
</evidence>
<dbReference type="PANTHER" id="PTHR38730">
    <property type="entry name" value="SLL7028 PROTEIN"/>
    <property type="match status" value="1"/>
</dbReference>
<feature type="region of interest" description="Disordered" evidence="1">
    <location>
        <begin position="574"/>
        <end position="599"/>
    </location>
</feature>
<keyword evidence="3" id="KW-1185">Reference proteome</keyword>
<evidence type="ECO:0000313" key="2">
    <source>
        <dbReference type="EMBL" id="SMB78124.1"/>
    </source>
</evidence>